<dbReference type="PANTHER" id="PTHR21180:SF32">
    <property type="entry name" value="ENDONUCLEASE_EXONUCLEASE_PHOSPHATASE FAMILY DOMAIN-CONTAINING PROTEIN 1"/>
    <property type="match status" value="1"/>
</dbReference>
<evidence type="ECO:0000256" key="1">
    <source>
        <dbReference type="SAM" id="MobiDB-lite"/>
    </source>
</evidence>
<feature type="compositionally biased region" description="Low complexity" evidence="1">
    <location>
        <begin position="70"/>
        <end position="81"/>
    </location>
</feature>
<feature type="compositionally biased region" description="Low complexity" evidence="1">
    <location>
        <begin position="148"/>
        <end position="159"/>
    </location>
</feature>
<organism evidence="3 4">
    <name type="scientific">Paenibacillus aurantius</name>
    <dbReference type="NCBI Taxonomy" id="2918900"/>
    <lineage>
        <taxon>Bacteria</taxon>
        <taxon>Bacillati</taxon>
        <taxon>Bacillota</taxon>
        <taxon>Bacilli</taxon>
        <taxon>Bacillales</taxon>
        <taxon>Paenibacillaceae</taxon>
        <taxon>Paenibacillus</taxon>
    </lineage>
</organism>
<dbReference type="InterPro" id="IPR051675">
    <property type="entry name" value="Endo/Exo/Phosphatase_dom_1"/>
</dbReference>
<sequence length="223" mass="22437">MGLFMRQYGKVFVWLLLPIAAAGVWLGVRHAFDRADQALLAPVNGQIEEWLDQKPGSQGTDKPGAGEGKSPAGANGASVSPSPAPSPASAPAAQPKRPSEGEVPAGRTQGTAQAAGEGEGAPTAASSPSPAGRAAEPGAGTVTAPSSAGKEGTKAGAGKINLNTASLQKLMDLPGIGESKAKAIIAYREGSGGFKKPEDITKVKGIGPKTYESFKDRISVEGP</sequence>
<dbReference type="GO" id="GO:0006281">
    <property type="term" value="P:DNA repair"/>
    <property type="evidence" value="ECO:0007669"/>
    <property type="project" value="InterPro"/>
</dbReference>
<evidence type="ECO:0000313" key="4">
    <source>
        <dbReference type="Proteomes" id="UP001305702"/>
    </source>
</evidence>
<dbReference type="RefSeq" id="WP_315607197.1">
    <property type="nucleotide sequence ID" value="NZ_CP130318.1"/>
</dbReference>
<dbReference type="InterPro" id="IPR003583">
    <property type="entry name" value="Hlx-hairpin-Hlx_DNA-bd_motif"/>
</dbReference>
<reference evidence="3 4" key="1">
    <citation type="submission" date="2022-02" db="EMBL/GenBank/DDBJ databases">
        <title>Paenibacillus sp. MBLB1776 Whole Genome Shotgun Sequencing.</title>
        <authorList>
            <person name="Hwang C.Y."/>
            <person name="Cho E.-S."/>
            <person name="Seo M.-J."/>
        </authorList>
    </citation>
    <scope>NUCLEOTIDE SEQUENCE [LARGE SCALE GENOMIC DNA]</scope>
    <source>
        <strain evidence="3 4">MBLB1776</strain>
    </source>
</reference>
<feature type="domain" description="Helix-hairpin-helix DNA-binding motif class 1" evidence="2">
    <location>
        <begin position="168"/>
        <end position="187"/>
    </location>
</feature>
<dbReference type="PANTHER" id="PTHR21180">
    <property type="entry name" value="ENDONUCLEASE/EXONUCLEASE/PHOSPHATASE FAMILY DOMAIN-CONTAINING PROTEIN 1"/>
    <property type="match status" value="1"/>
</dbReference>
<dbReference type="KEGG" id="paun:MJA45_10465"/>
<dbReference type="InterPro" id="IPR010994">
    <property type="entry name" value="RuvA_2-like"/>
</dbReference>
<feature type="domain" description="Helix-hairpin-helix DNA-binding motif class 1" evidence="2">
    <location>
        <begin position="198"/>
        <end position="217"/>
    </location>
</feature>
<protein>
    <submittedName>
        <fullName evidence="3">ComEA family DNA-binding protein</fullName>
    </submittedName>
</protein>
<gene>
    <name evidence="3" type="ORF">MJA45_10465</name>
</gene>
<proteinExistence type="predicted"/>
<feature type="compositionally biased region" description="Low complexity" evidence="1">
    <location>
        <begin position="104"/>
        <end position="141"/>
    </location>
</feature>
<dbReference type="NCBIfam" id="TIGR00426">
    <property type="entry name" value="competence protein ComEA helix-hairpin-helix repeat region"/>
    <property type="match status" value="1"/>
</dbReference>
<evidence type="ECO:0000313" key="3">
    <source>
        <dbReference type="EMBL" id="WNQ13417.1"/>
    </source>
</evidence>
<dbReference type="GO" id="GO:0015627">
    <property type="term" value="C:type II protein secretion system complex"/>
    <property type="evidence" value="ECO:0007669"/>
    <property type="project" value="TreeGrafter"/>
</dbReference>
<dbReference type="GO" id="GO:0003677">
    <property type="term" value="F:DNA binding"/>
    <property type="evidence" value="ECO:0007669"/>
    <property type="project" value="UniProtKB-KW"/>
</dbReference>
<dbReference type="Proteomes" id="UP001305702">
    <property type="component" value="Chromosome"/>
</dbReference>
<feature type="region of interest" description="Disordered" evidence="1">
    <location>
        <begin position="52"/>
        <end position="160"/>
    </location>
</feature>
<keyword evidence="3" id="KW-0238">DNA-binding</keyword>
<keyword evidence="4" id="KW-1185">Reference proteome</keyword>
<dbReference type="InterPro" id="IPR004509">
    <property type="entry name" value="Competence_ComEA_HhH"/>
</dbReference>
<dbReference type="EMBL" id="CP130318">
    <property type="protein sequence ID" value="WNQ13417.1"/>
    <property type="molecule type" value="Genomic_DNA"/>
</dbReference>
<dbReference type="Pfam" id="PF12836">
    <property type="entry name" value="HHH_3"/>
    <property type="match status" value="1"/>
</dbReference>
<dbReference type="SUPFAM" id="SSF47781">
    <property type="entry name" value="RuvA domain 2-like"/>
    <property type="match status" value="1"/>
</dbReference>
<accession>A0AA96LGD8</accession>
<dbReference type="Gene3D" id="1.10.150.280">
    <property type="entry name" value="AF1531-like domain"/>
    <property type="match status" value="1"/>
</dbReference>
<evidence type="ECO:0000259" key="2">
    <source>
        <dbReference type="SMART" id="SM00278"/>
    </source>
</evidence>
<dbReference type="GO" id="GO:0015628">
    <property type="term" value="P:protein secretion by the type II secretion system"/>
    <property type="evidence" value="ECO:0007669"/>
    <property type="project" value="TreeGrafter"/>
</dbReference>
<dbReference type="AlphaFoldDB" id="A0AA96LGD8"/>
<name>A0AA96LGD8_9BACL</name>
<dbReference type="SMART" id="SM00278">
    <property type="entry name" value="HhH1"/>
    <property type="match status" value="2"/>
</dbReference>